<gene>
    <name evidence="1" type="ORF">JDW22_09375</name>
</gene>
<evidence type="ECO:0000313" key="1">
    <source>
        <dbReference type="EMBL" id="MBK0396775.1"/>
    </source>
</evidence>
<evidence type="ECO:0008006" key="3">
    <source>
        <dbReference type="Google" id="ProtNLM"/>
    </source>
</evidence>
<reference evidence="1 2" key="1">
    <citation type="journal article" date="2021" name="Pathogens">
        <title>Isolation and Characterization of Kingella bonacorsii sp. nov., A Novel Kingella Species Detected in a Stable Periodontitis Subject.</title>
        <authorList>
            <person name="Antezack A."/>
            <person name="Boxberger M."/>
            <person name="Rolland C."/>
            <person name="Monnet-Corti V."/>
            <person name="La Scola B."/>
        </authorList>
    </citation>
    <scope>NUCLEOTIDE SEQUENCE [LARGE SCALE GENOMIC DNA]</scope>
    <source>
        <strain evidence="1 2">Marseille-Q4569</strain>
    </source>
</reference>
<keyword evidence="2" id="KW-1185">Reference proteome</keyword>
<name>A0ABS1BV76_9NEIS</name>
<protein>
    <recommendedName>
        <fullName evidence="3">Translation elongation factor EFTu/EF1A C-terminal domain-containing protein</fullName>
    </recommendedName>
</protein>
<organism evidence="1 2">
    <name type="scientific">Kingella bonacorsii</name>
    <dbReference type="NCBI Taxonomy" id="2796361"/>
    <lineage>
        <taxon>Bacteria</taxon>
        <taxon>Pseudomonadati</taxon>
        <taxon>Pseudomonadota</taxon>
        <taxon>Betaproteobacteria</taxon>
        <taxon>Neisseriales</taxon>
        <taxon>Neisseriaceae</taxon>
        <taxon>Kingella</taxon>
    </lineage>
</organism>
<accession>A0ABS1BV76</accession>
<proteinExistence type="predicted"/>
<dbReference type="RefSeq" id="WP_200522842.1">
    <property type="nucleotide sequence ID" value="NZ_JAEHNZ010000003.1"/>
</dbReference>
<dbReference type="EMBL" id="JAEHNZ010000003">
    <property type="protein sequence ID" value="MBK0396775.1"/>
    <property type="molecule type" value="Genomic_DNA"/>
</dbReference>
<comment type="caution">
    <text evidence="1">The sequence shown here is derived from an EMBL/GenBank/DDBJ whole genome shotgun (WGS) entry which is preliminary data.</text>
</comment>
<evidence type="ECO:0000313" key="2">
    <source>
        <dbReference type="Proteomes" id="UP000614058"/>
    </source>
</evidence>
<sequence>MHHPFHPQGFSSAELRFRLPPIDYAATCYRPHLVADNSGEYLGMEFIRGEVSAPPQDALVVVKLLFEVDYSPLLRCGAVFAIMEAGKCVGMGRVEAVRFQAAV</sequence>
<dbReference type="Proteomes" id="UP000614058">
    <property type="component" value="Unassembled WGS sequence"/>
</dbReference>